<dbReference type="Pfam" id="PF01070">
    <property type="entry name" value="FMN_dh"/>
    <property type="match status" value="1"/>
</dbReference>
<dbReference type="EMBL" id="JAUKWQ010000003">
    <property type="protein sequence ID" value="MDO1582655.1"/>
    <property type="molecule type" value="Genomic_DNA"/>
</dbReference>
<protein>
    <submittedName>
        <fullName evidence="6">Alpha-hydroxy acid oxidase</fullName>
        <ecNumber evidence="6">1.-.-.-</ecNumber>
    </submittedName>
</protein>
<proteinExistence type="predicted"/>
<evidence type="ECO:0000313" key="7">
    <source>
        <dbReference type="Proteomes" id="UP001169006"/>
    </source>
</evidence>
<comment type="cofactor">
    <cofactor evidence="1">
        <name>FMN</name>
        <dbReference type="ChEBI" id="CHEBI:58210"/>
    </cofactor>
</comment>
<evidence type="ECO:0000256" key="1">
    <source>
        <dbReference type="ARBA" id="ARBA00001917"/>
    </source>
</evidence>
<keyword evidence="7" id="KW-1185">Reference proteome</keyword>
<keyword evidence="3" id="KW-0288">FMN</keyword>
<dbReference type="InterPro" id="IPR013785">
    <property type="entry name" value="Aldolase_TIM"/>
</dbReference>
<dbReference type="PROSITE" id="PS51349">
    <property type="entry name" value="FMN_HYDROXY_ACID_DH_2"/>
    <property type="match status" value="1"/>
</dbReference>
<evidence type="ECO:0000256" key="3">
    <source>
        <dbReference type="ARBA" id="ARBA00022643"/>
    </source>
</evidence>
<dbReference type="Gene3D" id="3.20.20.70">
    <property type="entry name" value="Aldolase class I"/>
    <property type="match status" value="1"/>
</dbReference>
<keyword evidence="2" id="KW-0285">Flavoprotein</keyword>
<dbReference type="PROSITE" id="PS00557">
    <property type="entry name" value="FMN_HYDROXY_ACID_DH_1"/>
    <property type="match status" value="1"/>
</dbReference>
<dbReference type="PANTHER" id="PTHR10578:SF107">
    <property type="entry name" value="2-HYDROXYACID OXIDASE 1"/>
    <property type="match status" value="1"/>
</dbReference>
<name>A0ABT8SW34_9HYPH</name>
<dbReference type="PANTHER" id="PTHR10578">
    <property type="entry name" value="S -2-HYDROXY-ACID OXIDASE-RELATED"/>
    <property type="match status" value="1"/>
</dbReference>
<dbReference type="EC" id="1.-.-.-" evidence="6"/>
<dbReference type="InterPro" id="IPR037396">
    <property type="entry name" value="FMN_HAD"/>
</dbReference>
<gene>
    <name evidence="6" type="ORF">Q2T52_11230</name>
</gene>
<keyword evidence="4 6" id="KW-0560">Oxidoreductase</keyword>
<organism evidence="6 7">
    <name type="scientific">Rhizobium oryzicola</name>
    <dbReference type="NCBI Taxonomy" id="1232668"/>
    <lineage>
        <taxon>Bacteria</taxon>
        <taxon>Pseudomonadati</taxon>
        <taxon>Pseudomonadota</taxon>
        <taxon>Alphaproteobacteria</taxon>
        <taxon>Hyphomicrobiales</taxon>
        <taxon>Rhizobiaceae</taxon>
        <taxon>Rhizobium/Agrobacterium group</taxon>
        <taxon>Rhizobium</taxon>
    </lineage>
</organism>
<sequence length="119" mass="12349">MVKGLLHPDDAERAVSLGVDAVVLSNHGGRQLDAAPATIDVLPTFSALPAPVILDSGIRRGSDVVKALSLGARAVMVSRAALYGLAVGGEQGVIEVLQLIKSEINRTLALMGHSRITTM</sequence>
<dbReference type="Proteomes" id="UP001169006">
    <property type="component" value="Unassembled WGS sequence"/>
</dbReference>
<reference evidence="6" key="1">
    <citation type="journal article" date="2015" name="Int. J. Syst. Evol. Microbiol.">
        <title>Rhizobium oryzicola sp. nov., potential plant-growth-promoting endophytic bacteria isolated from rice roots.</title>
        <authorList>
            <person name="Zhang X.X."/>
            <person name="Gao J.S."/>
            <person name="Cao Y.H."/>
            <person name="Sheirdil R.A."/>
            <person name="Wang X.C."/>
            <person name="Zhang L."/>
        </authorList>
    </citation>
    <scope>NUCLEOTIDE SEQUENCE</scope>
    <source>
        <strain evidence="6">05753</strain>
    </source>
</reference>
<evidence type="ECO:0000256" key="4">
    <source>
        <dbReference type="ARBA" id="ARBA00023002"/>
    </source>
</evidence>
<dbReference type="SUPFAM" id="SSF51412">
    <property type="entry name" value="Inosine monophosphate dehydrogenase (IMPDH)"/>
    <property type="match status" value="1"/>
</dbReference>
<evidence type="ECO:0000256" key="2">
    <source>
        <dbReference type="ARBA" id="ARBA00022630"/>
    </source>
</evidence>
<dbReference type="GO" id="GO:0016491">
    <property type="term" value="F:oxidoreductase activity"/>
    <property type="evidence" value="ECO:0007669"/>
    <property type="project" value="UniProtKB-KW"/>
</dbReference>
<dbReference type="InterPro" id="IPR000262">
    <property type="entry name" value="FMN-dep_DH"/>
</dbReference>
<evidence type="ECO:0000313" key="6">
    <source>
        <dbReference type="EMBL" id="MDO1582655.1"/>
    </source>
</evidence>
<accession>A0ABT8SW34</accession>
<evidence type="ECO:0000259" key="5">
    <source>
        <dbReference type="PROSITE" id="PS51349"/>
    </source>
</evidence>
<comment type="caution">
    <text evidence="6">The sequence shown here is derived from an EMBL/GenBank/DDBJ whole genome shotgun (WGS) entry which is preliminary data.</text>
</comment>
<reference evidence="6" key="2">
    <citation type="submission" date="2023-07" db="EMBL/GenBank/DDBJ databases">
        <authorList>
            <person name="Sun H."/>
        </authorList>
    </citation>
    <scope>NUCLEOTIDE SEQUENCE</scope>
    <source>
        <strain evidence="6">05753</strain>
    </source>
</reference>
<dbReference type="InterPro" id="IPR008259">
    <property type="entry name" value="FMN_hydac_DH_AS"/>
</dbReference>
<feature type="domain" description="FMN hydroxy acid dehydrogenase" evidence="5">
    <location>
        <begin position="1"/>
        <end position="119"/>
    </location>
</feature>